<keyword evidence="6 11" id="KW-0798">TonB box</keyword>
<keyword evidence="9 10" id="KW-0998">Cell outer membrane</keyword>
<evidence type="ECO:0000256" key="11">
    <source>
        <dbReference type="RuleBase" id="RU003357"/>
    </source>
</evidence>
<feature type="domain" description="TonB-dependent receptor-like beta-barrel" evidence="13">
    <location>
        <begin position="274"/>
        <end position="711"/>
    </location>
</feature>
<dbReference type="Proteomes" id="UP000199470">
    <property type="component" value="Unassembled WGS sequence"/>
</dbReference>
<keyword evidence="16" id="KW-1185">Reference proteome</keyword>
<dbReference type="NCBIfam" id="TIGR01783">
    <property type="entry name" value="TonB-siderophor"/>
    <property type="match status" value="1"/>
</dbReference>
<protein>
    <submittedName>
        <fullName evidence="15">Iron complex outermembrane recepter protein</fullName>
    </submittedName>
</protein>
<dbReference type="Pfam" id="PF00593">
    <property type="entry name" value="TonB_dep_Rec_b-barrel"/>
    <property type="match status" value="1"/>
</dbReference>
<dbReference type="Gene3D" id="2.40.170.20">
    <property type="entry name" value="TonB-dependent receptor, beta-barrel domain"/>
    <property type="match status" value="1"/>
</dbReference>
<dbReference type="GO" id="GO:0015344">
    <property type="term" value="F:siderophore uptake transmembrane transporter activity"/>
    <property type="evidence" value="ECO:0007669"/>
    <property type="project" value="TreeGrafter"/>
</dbReference>
<dbReference type="InterPro" id="IPR039426">
    <property type="entry name" value="TonB-dep_rcpt-like"/>
</dbReference>
<evidence type="ECO:0000256" key="1">
    <source>
        <dbReference type="ARBA" id="ARBA00004571"/>
    </source>
</evidence>
<keyword evidence="8" id="KW-0675">Receptor</keyword>
<dbReference type="GO" id="GO:0015891">
    <property type="term" value="P:siderophore transport"/>
    <property type="evidence" value="ECO:0007669"/>
    <property type="project" value="InterPro"/>
</dbReference>
<dbReference type="InterPro" id="IPR037066">
    <property type="entry name" value="Plug_dom_sf"/>
</dbReference>
<keyword evidence="5 10" id="KW-0812">Transmembrane</keyword>
<keyword evidence="4 10" id="KW-1134">Transmembrane beta strand</keyword>
<evidence type="ECO:0000259" key="13">
    <source>
        <dbReference type="Pfam" id="PF00593"/>
    </source>
</evidence>
<dbReference type="PANTHER" id="PTHR32552">
    <property type="entry name" value="FERRICHROME IRON RECEPTOR-RELATED"/>
    <property type="match status" value="1"/>
</dbReference>
<dbReference type="InterPro" id="IPR012910">
    <property type="entry name" value="Plug_dom"/>
</dbReference>
<dbReference type="CDD" id="cd01347">
    <property type="entry name" value="ligand_gated_channel"/>
    <property type="match status" value="1"/>
</dbReference>
<dbReference type="InterPro" id="IPR010105">
    <property type="entry name" value="TonB_sidphr_rcpt"/>
</dbReference>
<gene>
    <name evidence="15" type="ORF">SAMN02982985_01123</name>
</gene>
<evidence type="ECO:0000256" key="3">
    <source>
        <dbReference type="ARBA" id="ARBA00022448"/>
    </source>
</evidence>
<accession>A0A1I4JPQ6</accession>
<dbReference type="Pfam" id="PF07715">
    <property type="entry name" value="Plug"/>
    <property type="match status" value="1"/>
</dbReference>
<sequence>MNTNKNINKNVNNNINNNIGKTIRKTVFASAAAVLCAQALAASPAAVEPTLATVTVNASRDALALDQANGTGSRLGLTARETPASVAVVDRATIELRGADNTQEVLSSVPGVTAAAPPGSAGTVYYRGFGASSLSQLFNGITPQYDAIAARPIDSWIIERVEVIGGPSTYLFGAGAVGGSINYVSKLAQRDADLFEWRVRYGSFANADLALGLNRRLGEAAGARHAVRLDVNRSHSDGYVDGQRRDALNAAASLLSDFGPSLSHTLALEYQHEHVDRPYWGTPLRNPATGDAGIDPATRFKNYNSADGVYEQTVRWARSLLEYRLSPNTTLKNTVYHYDALRDYRNVETYAFNAANTAVLRSGALLQRHDQQLRGERIEWAHKGALAGMAADWSAGLDYSRNTQTRFPLSLSGPVSSVDPLWFSTERFFDVPGMTPGFTPDRTNQVNTLALFLENRLRLRPDLALLTALRHDRIDIALRNHKAASASNPAYFEHDYRPTTGRLGLMYDLTPHANVYVQYSTAADPPAGILSSVSYSQARGSELTTGRQFELGSKFDYLDGRGSATLAAYRIERKNLAIADPDHPGATLPVGQQSSRGVEAATSFKLSPSWQVQGNLAYTDAQYDAFVETSGGVAVSRAGKTPANIPTWVSNLWLSWKPSAALQLGLDARRVSRRYGNTANSVSDAGYTLFGANLSYQLRRNTQLTVRVKNLTDKIYAANVGASSFYLGAPRSLDLTLQSWY</sequence>
<evidence type="ECO:0000256" key="2">
    <source>
        <dbReference type="ARBA" id="ARBA00009810"/>
    </source>
</evidence>
<dbReference type="GO" id="GO:0038023">
    <property type="term" value="F:signaling receptor activity"/>
    <property type="evidence" value="ECO:0007669"/>
    <property type="project" value="InterPro"/>
</dbReference>
<dbReference type="GO" id="GO:0009279">
    <property type="term" value="C:cell outer membrane"/>
    <property type="evidence" value="ECO:0007669"/>
    <property type="project" value="UniProtKB-SubCell"/>
</dbReference>
<dbReference type="PROSITE" id="PS52016">
    <property type="entry name" value="TONB_DEPENDENT_REC_3"/>
    <property type="match status" value="1"/>
</dbReference>
<dbReference type="AlphaFoldDB" id="A0A1I4JPQ6"/>
<evidence type="ECO:0000256" key="4">
    <source>
        <dbReference type="ARBA" id="ARBA00022452"/>
    </source>
</evidence>
<keyword evidence="7 10" id="KW-0472">Membrane</keyword>
<dbReference type="OrthoDB" id="127311at2"/>
<comment type="subcellular location">
    <subcellularLocation>
        <location evidence="1 10">Cell outer membrane</location>
        <topology evidence="1 10">Multi-pass membrane protein</topology>
    </subcellularLocation>
</comment>
<comment type="similarity">
    <text evidence="2 10 11">Belongs to the TonB-dependent receptor family.</text>
</comment>
<evidence type="ECO:0000256" key="9">
    <source>
        <dbReference type="ARBA" id="ARBA00023237"/>
    </source>
</evidence>
<evidence type="ECO:0000256" key="8">
    <source>
        <dbReference type="ARBA" id="ARBA00023170"/>
    </source>
</evidence>
<dbReference type="InterPro" id="IPR000531">
    <property type="entry name" value="Beta-barrel_TonB"/>
</dbReference>
<keyword evidence="3 10" id="KW-0813">Transport</keyword>
<evidence type="ECO:0000313" key="15">
    <source>
        <dbReference type="EMBL" id="SFL68096.1"/>
    </source>
</evidence>
<evidence type="ECO:0000256" key="10">
    <source>
        <dbReference type="PROSITE-ProRule" id="PRU01360"/>
    </source>
</evidence>
<dbReference type="STRING" id="758825.SAMN02982985_01123"/>
<dbReference type="SUPFAM" id="SSF56935">
    <property type="entry name" value="Porins"/>
    <property type="match status" value="1"/>
</dbReference>
<organism evidence="15 16">
    <name type="scientific">Rugamonas rubra</name>
    <dbReference type="NCBI Taxonomy" id="758825"/>
    <lineage>
        <taxon>Bacteria</taxon>
        <taxon>Pseudomonadati</taxon>
        <taxon>Pseudomonadota</taxon>
        <taxon>Betaproteobacteria</taxon>
        <taxon>Burkholderiales</taxon>
        <taxon>Oxalobacteraceae</taxon>
        <taxon>Telluria group</taxon>
        <taxon>Rugamonas</taxon>
    </lineage>
</organism>
<feature type="chain" id="PRO_5011459032" evidence="12">
    <location>
        <begin position="42"/>
        <end position="741"/>
    </location>
</feature>
<dbReference type="Gene3D" id="2.170.130.10">
    <property type="entry name" value="TonB-dependent receptor, plug domain"/>
    <property type="match status" value="1"/>
</dbReference>
<dbReference type="RefSeq" id="WP_093384805.1">
    <property type="nucleotide sequence ID" value="NZ_FOTW01000006.1"/>
</dbReference>
<feature type="signal peptide" evidence="12">
    <location>
        <begin position="1"/>
        <end position="41"/>
    </location>
</feature>
<evidence type="ECO:0000313" key="16">
    <source>
        <dbReference type="Proteomes" id="UP000199470"/>
    </source>
</evidence>
<name>A0A1I4JPQ6_9BURK</name>
<feature type="domain" description="TonB-dependent receptor plug" evidence="14">
    <location>
        <begin position="79"/>
        <end position="179"/>
    </location>
</feature>
<keyword evidence="12" id="KW-0732">Signal</keyword>
<dbReference type="InterPro" id="IPR036942">
    <property type="entry name" value="Beta-barrel_TonB_sf"/>
</dbReference>
<evidence type="ECO:0000256" key="5">
    <source>
        <dbReference type="ARBA" id="ARBA00022692"/>
    </source>
</evidence>
<evidence type="ECO:0000256" key="7">
    <source>
        <dbReference type="ARBA" id="ARBA00023136"/>
    </source>
</evidence>
<proteinExistence type="inferred from homology"/>
<dbReference type="PANTHER" id="PTHR32552:SF84">
    <property type="entry name" value="TONB-DEPENDENT RECEPTOR-RELATED"/>
    <property type="match status" value="1"/>
</dbReference>
<dbReference type="EMBL" id="FOTW01000006">
    <property type="protein sequence ID" value="SFL68096.1"/>
    <property type="molecule type" value="Genomic_DNA"/>
</dbReference>
<evidence type="ECO:0000256" key="6">
    <source>
        <dbReference type="ARBA" id="ARBA00023077"/>
    </source>
</evidence>
<evidence type="ECO:0000256" key="12">
    <source>
        <dbReference type="SAM" id="SignalP"/>
    </source>
</evidence>
<reference evidence="15 16" key="1">
    <citation type="submission" date="2016-10" db="EMBL/GenBank/DDBJ databases">
        <authorList>
            <person name="de Groot N.N."/>
        </authorList>
    </citation>
    <scope>NUCLEOTIDE SEQUENCE [LARGE SCALE GENOMIC DNA]</scope>
    <source>
        <strain evidence="15 16">ATCC 43154</strain>
    </source>
</reference>
<evidence type="ECO:0000259" key="14">
    <source>
        <dbReference type="Pfam" id="PF07715"/>
    </source>
</evidence>